<accession>A0A8H5ZZG6</accession>
<keyword evidence="3" id="KW-1133">Transmembrane helix</keyword>
<dbReference type="PANTHER" id="PTHR33365">
    <property type="entry name" value="YALI0B05434P"/>
    <property type="match status" value="1"/>
</dbReference>
<dbReference type="Pfam" id="PF11807">
    <property type="entry name" value="UstYa"/>
    <property type="match status" value="1"/>
</dbReference>
<keyword evidence="5" id="KW-1185">Reference proteome</keyword>
<name>A0A8H5ZZG6_PETAA</name>
<dbReference type="Proteomes" id="UP000541154">
    <property type="component" value="Unassembled WGS sequence"/>
</dbReference>
<comment type="pathway">
    <text evidence="1">Mycotoxin biosynthesis.</text>
</comment>
<comment type="similarity">
    <text evidence="2">Belongs to the ustYa family.</text>
</comment>
<comment type="caution">
    <text evidence="4">The sequence shown here is derived from an EMBL/GenBank/DDBJ whole genome shotgun (WGS) entry which is preliminary data.</text>
</comment>
<organism evidence="4 5">
    <name type="scientific">Petromyces alliaceus</name>
    <name type="common">Aspergillus alliaceus</name>
    <dbReference type="NCBI Taxonomy" id="209559"/>
    <lineage>
        <taxon>Eukaryota</taxon>
        <taxon>Fungi</taxon>
        <taxon>Dikarya</taxon>
        <taxon>Ascomycota</taxon>
        <taxon>Pezizomycotina</taxon>
        <taxon>Eurotiomycetes</taxon>
        <taxon>Eurotiomycetidae</taxon>
        <taxon>Eurotiales</taxon>
        <taxon>Aspergillaceae</taxon>
        <taxon>Aspergillus</taxon>
        <taxon>Aspergillus subgen. Circumdati</taxon>
    </lineage>
</organism>
<dbReference type="AlphaFoldDB" id="A0A8H5ZZG6"/>
<dbReference type="InterPro" id="IPR021765">
    <property type="entry name" value="UstYa-like"/>
</dbReference>
<proteinExistence type="inferred from homology"/>
<evidence type="ECO:0000313" key="5">
    <source>
        <dbReference type="Proteomes" id="UP000541154"/>
    </source>
</evidence>
<protein>
    <submittedName>
        <fullName evidence="4">Uncharacterized protein</fullName>
    </submittedName>
</protein>
<evidence type="ECO:0000256" key="2">
    <source>
        <dbReference type="ARBA" id="ARBA00035112"/>
    </source>
</evidence>
<evidence type="ECO:0000256" key="3">
    <source>
        <dbReference type="SAM" id="Phobius"/>
    </source>
</evidence>
<evidence type="ECO:0000313" key="4">
    <source>
        <dbReference type="EMBL" id="KAF5857135.1"/>
    </source>
</evidence>
<evidence type="ECO:0000256" key="1">
    <source>
        <dbReference type="ARBA" id="ARBA00004685"/>
    </source>
</evidence>
<dbReference type="EMBL" id="SPNV01000274">
    <property type="protein sequence ID" value="KAF5857135.1"/>
    <property type="molecule type" value="Genomic_DNA"/>
</dbReference>
<gene>
    <name evidence="4" type="ORF">ETB97_006215</name>
</gene>
<keyword evidence="3" id="KW-0472">Membrane</keyword>
<reference evidence="4 5" key="1">
    <citation type="submission" date="2019-04" db="EMBL/GenBank/DDBJ databases">
        <title>Aspergillus burnettii sp. nov., novel species from soil in southeast Queensland.</title>
        <authorList>
            <person name="Gilchrist C.L.M."/>
            <person name="Pitt J.I."/>
            <person name="Lange L."/>
            <person name="Lacey H.J."/>
            <person name="Vuong D."/>
            <person name="Midgley D.J."/>
            <person name="Greenfield P."/>
            <person name="Bradbury M."/>
            <person name="Lacey E."/>
            <person name="Busk P.K."/>
            <person name="Pilgaard B."/>
            <person name="Chooi Y.H."/>
            <person name="Piggott A.M."/>
        </authorList>
    </citation>
    <scope>NUCLEOTIDE SEQUENCE [LARGE SCALE GENOMIC DNA]</scope>
    <source>
        <strain evidence="4 5">FRR 5400</strain>
    </source>
</reference>
<feature type="transmembrane region" description="Helical" evidence="3">
    <location>
        <begin position="33"/>
        <end position="51"/>
    </location>
</feature>
<dbReference type="GO" id="GO:0043386">
    <property type="term" value="P:mycotoxin biosynthetic process"/>
    <property type="evidence" value="ECO:0007669"/>
    <property type="project" value="InterPro"/>
</dbReference>
<sequence>MAISLERLKPHAYQQLDTDLPHRPKAPFNWQLGVPWIFSAILALFSTYLLLHQPQITHGAYKTDFLDVQPFISYEERTFTGKFQYNKETQKIEREIDPTSPQYFGPPSPEIDAAWADLLRGEFPAMTDPEAEPYVPRLRKLPNTGHYHFELDVFHSLHCLNYVRKSLDREHYSSHLEHMESLARNSPHLPDDWGRIHLDHCLDQLMQSVLCHADLSPVPMFSWEGVPLFLGVGQTHTCRAWGPIRGWLDRRNERYTPIEEE</sequence>
<keyword evidence="3" id="KW-0812">Transmembrane</keyword>
<dbReference type="PANTHER" id="PTHR33365:SF4">
    <property type="entry name" value="CYCLOCHLOROTINE BIOSYNTHESIS PROTEIN O"/>
    <property type="match status" value="1"/>
</dbReference>